<keyword evidence="1" id="KW-1133">Transmembrane helix</keyword>
<organism evidence="2 3">
    <name type="scientific">Microbacterium alkaliflavum</name>
    <dbReference type="NCBI Taxonomy" id="3248839"/>
    <lineage>
        <taxon>Bacteria</taxon>
        <taxon>Bacillati</taxon>
        <taxon>Actinomycetota</taxon>
        <taxon>Actinomycetes</taxon>
        <taxon>Micrococcales</taxon>
        <taxon>Microbacteriaceae</taxon>
        <taxon>Microbacterium</taxon>
    </lineage>
</organism>
<keyword evidence="3" id="KW-1185">Reference proteome</keyword>
<keyword evidence="1" id="KW-0812">Transmembrane</keyword>
<name>A0ABW7Q785_9MICO</name>
<accession>A0ABW7Q785</accession>
<evidence type="ECO:0000313" key="2">
    <source>
        <dbReference type="EMBL" id="MFH8250018.1"/>
    </source>
</evidence>
<gene>
    <name evidence="2" type="ORF">ACH3VR_06605</name>
</gene>
<reference evidence="2 3" key="1">
    <citation type="submission" date="2024-09" db="EMBL/GenBank/DDBJ databases">
        <authorList>
            <person name="Pan X."/>
        </authorList>
    </citation>
    <scope>NUCLEOTIDE SEQUENCE [LARGE SCALE GENOMIC DNA]</scope>
    <source>
        <strain evidence="2 3">B2969</strain>
    </source>
</reference>
<proteinExistence type="predicted"/>
<evidence type="ECO:0000256" key="1">
    <source>
        <dbReference type="SAM" id="Phobius"/>
    </source>
</evidence>
<dbReference type="RefSeq" id="WP_396639964.1">
    <property type="nucleotide sequence ID" value="NZ_JBIQWL010000002.1"/>
</dbReference>
<feature type="transmembrane region" description="Helical" evidence="1">
    <location>
        <begin position="12"/>
        <end position="40"/>
    </location>
</feature>
<comment type="caution">
    <text evidence="2">The sequence shown here is derived from an EMBL/GenBank/DDBJ whole genome shotgun (WGS) entry which is preliminary data.</text>
</comment>
<protein>
    <submittedName>
        <fullName evidence="2">Uncharacterized protein</fullName>
    </submittedName>
</protein>
<dbReference type="EMBL" id="JBIQWL010000002">
    <property type="protein sequence ID" value="MFH8250018.1"/>
    <property type="molecule type" value="Genomic_DNA"/>
</dbReference>
<keyword evidence="1" id="KW-0472">Membrane</keyword>
<evidence type="ECO:0000313" key="3">
    <source>
        <dbReference type="Proteomes" id="UP001610861"/>
    </source>
</evidence>
<dbReference type="Proteomes" id="UP001610861">
    <property type="component" value="Unassembled WGS sequence"/>
</dbReference>
<feature type="transmembrane region" description="Helical" evidence="1">
    <location>
        <begin position="46"/>
        <end position="69"/>
    </location>
</feature>
<sequence length="99" mass="10394">MPRQTGSRTHHLGQAVTTIVVSVASFITAVVVVFIALMWGDGVSRTWGISLAVLAPIALTSAALALVVVQKWRVALACGARPVAAASAKIREFVKPDDE</sequence>